<organism evidence="2 3">
    <name type="scientific">Agromyces salentinus</name>
    <dbReference type="NCBI Taxonomy" id="269421"/>
    <lineage>
        <taxon>Bacteria</taxon>
        <taxon>Bacillati</taxon>
        <taxon>Actinomycetota</taxon>
        <taxon>Actinomycetes</taxon>
        <taxon>Micrococcales</taxon>
        <taxon>Microbacteriaceae</taxon>
        <taxon>Agromyces</taxon>
    </lineage>
</organism>
<feature type="compositionally biased region" description="Basic and acidic residues" evidence="1">
    <location>
        <begin position="1"/>
        <end position="26"/>
    </location>
</feature>
<sequence>MSRTKSEKLRKEARAEARRAVREAKRAAKQARKVGEGLTRKGRERFAALTADAQADLRLARELRKSRPHEARRLAHRSTRRLVGATTRAAASGDADDRKRADATAKRHQTALVLATKHRRDAAKRVQKWADSAAKQWKLGAAPPK</sequence>
<feature type="region of interest" description="Disordered" evidence="1">
    <location>
        <begin position="1"/>
        <end position="39"/>
    </location>
</feature>
<comment type="caution">
    <text evidence="2">The sequence shown here is derived from an EMBL/GenBank/DDBJ whole genome shotgun (WGS) entry which is preliminary data.</text>
</comment>
<proteinExistence type="predicted"/>
<feature type="region of interest" description="Disordered" evidence="1">
    <location>
        <begin position="83"/>
        <end position="104"/>
    </location>
</feature>
<dbReference type="Proteomes" id="UP001501746">
    <property type="component" value="Unassembled WGS sequence"/>
</dbReference>
<evidence type="ECO:0000313" key="2">
    <source>
        <dbReference type="EMBL" id="GAA1839510.1"/>
    </source>
</evidence>
<feature type="compositionally biased region" description="Low complexity" evidence="1">
    <location>
        <begin position="84"/>
        <end position="93"/>
    </location>
</feature>
<accession>A0ABP4Z3H7</accession>
<evidence type="ECO:0000256" key="1">
    <source>
        <dbReference type="SAM" id="MobiDB-lite"/>
    </source>
</evidence>
<dbReference type="EMBL" id="BAAANK010000007">
    <property type="protein sequence ID" value="GAA1839510.1"/>
    <property type="molecule type" value="Genomic_DNA"/>
</dbReference>
<keyword evidence="3" id="KW-1185">Reference proteome</keyword>
<name>A0ABP4Z3H7_9MICO</name>
<evidence type="ECO:0008006" key="4">
    <source>
        <dbReference type="Google" id="ProtNLM"/>
    </source>
</evidence>
<protein>
    <recommendedName>
        <fullName evidence="4">Colicin import membrane protein</fullName>
    </recommendedName>
</protein>
<gene>
    <name evidence="2" type="ORF">GCM10009750_26820</name>
</gene>
<dbReference type="RefSeq" id="WP_157426875.1">
    <property type="nucleotide sequence ID" value="NZ_BAAANK010000007.1"/>
</dbReference>
<feature type="compositionally biased region" description="Basic and acidic residues" evidence="1">
    <location>
        <begin position="95"/>
        <end position="104"/>
    </location>
</feature>
<reference evidence="3" key="1">
    <citation type="journal article" date="2019" name="Int. J. Syst. Evol. Microbiol.">
        <title>The Global Catalogue of Microorganisms (GCM) 10K type strain sequencing project: providing services to taxonomists for standard genome sequencing and annotation.</title>
        <authorList>
            <consortium name="The Broad Institute Genomics Platform"/>
            <consortium name="The Broad Institute Genome Sequencing Center for Infectious Disease"/>
            <person name="Wu L."/>
            <person name="Ma J."/>
        </authorList>
    </citation>
    <scope>NUCLEOTIDE SEQUENCE [LARGE SCALE GENOMIC DNA]</scope>
    <source>
        <strain evidence="3">JCM 14323</strain>
    </source>
</reference>
<evidence type="ECO:0000313" key="3">
    <source>
        <dbReference type="Proteomes" id="UP001501746"/>
    </source>
</evidence>